<dbReference type="Proteomes" id="UP001597294">
    <property type="component" value="Unassembled WGS sequence"/>
</dbReference>
<evidence type="ECO:0000313" key="4">
    <source>
        <dbReference type="EMBL" id="MFD2204122.1"/>
    </source>
</evidence>
<dbReference type="Pfam" id="PF00691">
    <property type="entry name" value="OmpA"/>
    <property type="match status" value="1"/>
</dbReference>
<dbReference type="InterPro" id="IPR036737">
    <property type="entry name" value="OmpA-like_sf"/>
</dbReference>
<accession>A0ABW5BDF3</accession>
<keyword evidence="5" id="KW-1185">Reference proteome</keyword>
<dbReference type="PROSITE" id="PS51123">
    <property type="entry name" value="OMPA_2"/>
    <property type="match status" value="1"/>
</dbReference>
<gene>
    <name evidence="4" type="ORF">ACFSKO_00775</name>
</gene>
<dbReference type="EMBL" id="JBHUII010000001">
    <property type="protein sequence ID" value="MFD2204122.1"/>
    <property type="molecule type" value="Genomic_DNA"/>
</dbReference>
<name>A0ABW5BDF3_9PROT</name>
<protein>
    <submittedName>
        <fullName evidence="4">OmpA family protein</fullName>
    </submittedName>
</protein>
<comment type="caution">
    <text evidence="4">The sequence shown here is derived from an EMBL/GenBank/DDBJ whole genome shotgun (WGS) entry which is preliminary data.</text>
</comment>
<dbReference type="SUPFAM" id="SSF103088">
    <property type="entry name" value="OmpA-like"/>
    <property type="match status" value="1"/>
</dbReference>
<feature type="domain" description="OmpA-like" evidence="3">
    <location>
        <begin position="354"/>
        <end position="461"/>
    </location>
</feature>
<dbReference type="RefSeq" id="WP_380247375.1">
    <property type="nucleotide sequence ID" value="NZ_JBHUII010000001.1"/>
</dbReference>
<dbReference type="InterPro" id="IPR006665">
    <property type="entry name" value="OmpA-like"/>
</dbReference>
<feature type="compositionally biased region" description="Polar residues" evidence="2">
    <location>
        <begin position="183"/>
        <end position="206"/>
    </location>
</feature>
<evidence type="ECO:0000259" key="3">
    <source>
        <dbReference type="PROSITE" id="PS51123"/>
    </source>
</evidence>
<keyword evidence="1" id="KW-0472">Membrane</keyword>
<reference evidence="5" key="1">
    <citation type="journal article" date="2019" name="Int. J. Syst. Evol. Microbiol.">
        <title>The Global Catalogue of Microorganisms (GCM) 10K type strain sequencing project: providing services to taxonomists for standard genome sequencing and annotation.</title>
        <authorList>
            <consortium name="The Broad Institute Genomics Platform"/>
            <consortium name="The Broad Institute Genome Sequencing Center for Infectious Disease"/>
            <person name="Wu L."/>
            <person name="Ma J."/>
        </authorList>
    </citation>
    <scope>NUCLEOTIDE SEQUENCE [LARGE SCALE GENOMIC DNA]</scope>
    <source>
        <strain evidence="5">CGMCC 4.7192</strain>
    </source>
</reference>
<sequence>MALLSTTAPSLAQNTMIIGGSGSSGVYINEQLIGSAPAYSNSYSYGSGPGNIPSGYPGSTGSEYLNRPGNLLYPPQNYPHSQITIQNFSDFQTSGYAPQGNGTQGYNNQGYSASAYSPQGYHQPGLASGSSLYNPYGQPLVPLAQVSKTRVASTGGLPQYPTQVPAFQPQSQLLVPPPAGRAQTATPARTTNTASIASTPAPSTPKTIIDVTPPAAPKAPKTVEAPLQITPTQKNNVPSPITPPAPKIVEVTPPKPEPVAKAPTPPKLETVTAKVVAPPKPEVTKSPAPAPVIETVTSEPVLAPPPVPAPVTADATSSIPSAPAIAEPSLVESTAELAPPPAPLNPPTTETAAIDLSAPLKPMKLFFQPDQADLSNDARSQLNQLADVLLADDSRIIQLLAYASDNESGAQARRVSLSRALAVRGVLMERGIQSTRMHVRALGNKSKDGNPDRVEIIPVKN</sequence>
<organism evidence="4 5">
    <name type="scientific">Kiloniella antarctica</name>
    <dbReference type="NCBI Taxonomy" id="1550907"/>
    <lineage>
        <taxon>Bacteria</taxon>
        <taxon>Pseudomonadati</taxon>
        <taxon>Pseudomonadota</taxon>
        <taxon>Alphaproteobacteria</taxon>
        <taxon>Rhodospirillales</taxon>
        <taxon>Kiloniellaceae</taxon>
        <taxon>Kiloniella</taxon>
    </lineage>
</organism>
<evidence type="ECO:0000256" key="1">
    <source>
        <dbReference type="PROSITE-ProRule" id="PRU00473"/>
    </source>
</evidence>
<evidence type="ECO:0000256" key="2">
    <source>
        <dbReference type="SAM" id="MobiDB-lite"/>
    </source>
</evidence>
<dbReference type="Gene3D" id="3.30.1330.60">
    <property type="entry name" value="OmpA-like domain"/>
    <property type="match status" value="1"/>
</dbReference>
<proteinExistence type="predicted"/>
<feature type="region of interest" description="Disordered" evidence="2">
    <location>
        <begin position="178"/>
        <end position="207"/>
    </location>
</feature>
<evidence type="ECO:0000313" key="5">
    <source>
        <dbReference type="Proteomes" id="UP001597294"/>
    </source>
</evidence>